<name>A0AAV5VCR6_9BILA</name>
<dbReference type="AlphaFoldDB" id="A0AAV5VCR6"/>
<dbReference type="Proteomes" id="UP001432322">
    <property type="component" value="Unassembled WGS sequence"/>
</dbReference>
<protein>
    <submittedName>
        <fullName evidence="2">Uncharacterized protein</fullName>
    </submittedName>
</protein>
<accession>A0AAV5VCR6</accession>
<comment type="caution">
    <text evidence="2">The sequence shown here is derived from an EMBL/GenBank/DDBJ whole genome shotgun (WGS) entry which is preliminary data.</text>
</comment>
<reference evidence="2" key="1">
    <citation type="submission" date="2023-10" db="EMBL/GenBank/DDBJ databases">
        <title>Genome assembly of Pristionchus species.</title>
        <authorList>
            <person name="Yoshida K."/>
            <person name="Sommer R.J."/>
        </authorList>
    </citation>
    <scope>NUCLEOTIDE SEQUENCE</scope>
    <source>
        <strain evidence="2">RS5133</strain>
    </source>
</reference>
<feature type="non-terminal residue" evidence="2">
    <location>
        <position position="237"/>
    </location>
</feature>
<organism evidence="2 3">
    <name type="scientific">Pristionchus fissidentatus</name>
    <dbReference type="NCBI Taxonomy" id="1538716"/>
    <lineage>
        <taxon>Eukaryota</taxon>
        <taxon>Metazoa</taxon>
        <taxon>Ecdysozoa</taxon>
        <taxon>Nematoda</taxon>
        <taxon>Chromadorea</taxon>
        <taxon>Rhabditida</taxon>
        <taxon>Rhabditina</taxon>
        <taxon>Diplogasteromorpha</taxon>
        <taxon>Diplogasteroidea</taxon>
        <taxon>Neodiplogasteridae</taxon>
        <taxon>Pristionchus</taxon>
    </lineage>
</organism>
<evidence type="ECO:0000313" key="2">
    <source>
        <dbReference type="EMBL" id="GMT15669.1"/>
    </source>
</evidence>
<gene>
    <name evidence="2" type="ORF">PFISCL1PPCAC_6966</name>
</gene>
<dbReference type="EMBL" id="BTSY01000002">
    <property type="protein sequence ID" value="GMT15669.1"/>
    <property type="molecule type" value="Genomic_DNA"/>
</dbReference>
<keyword evidence="3" id="KW-1185">Reference proteome</keyword>
<evidence type="ECO:0000256" key="1">
    <source>
        <dbReference type="SAM" id="MobiDB-lite"/>
    </source>
</evidence>
<sequence>MYPCPRRKRRLGNVDVVTISEKSHGKNGGEPSGGHGRDFGHFEEEFHRSAHCGLPSYYLIRGVLVVSAPLGEMLAVVVNEIVVMLSEHVDGPFEDHLRVEFGVLSIVEIVDTAQISAHVVQSIQSDLCTLQIARNCNKCGRDRLLYSSLFNDEHVSDHWLVLVLPHAHAPVLVEALLQLAELHETFELEQISVLNNLRHVFGIHKLGLLACVSSGVSLWLNNLRASGSGEVRQSHSW</sequence>
<evidence type="ECO:0000313" key="3">
    <source>
        <dbReference type="Proteomes" id="UP001432322"/>
    </source>
</evidence>
<proteinExistence type="predicted"/>
<feature type="region of interest" description="Disordered" evidence="1">
    <location>
        <begin position="20"/>
        <end position="39"/>
    </location>
</feature>